<protein>
    <submittedName>
        <fullName evidence="1">Uncharacterized protein</fullName>
    </submittedName>
</protein>
<sequence length="34" mass="3864">MVAKQRVSTLLIIPPTFNYPQAKIVPNRIGVNHF</sequence>
<evidence type="ECO:0000313" key="1">
    <source>
        <dbReference type="EMBL" id="AQQ72571.1"/>
    </source>
</evidence>
<accession>A0A1Q2MIQ4</accession>
<gene>
    <name evidence="1" type="ORF">SMSP2_02961</name>
</gene>
<keyword evidence="2" id="KW-1185">Reference proteome</keyword>
<dbReference type="EMBL" id="CP019646">
    <property type="protein sequence ID" value="AQQ72571.1"/>
    <property type="molecule type" value="Genomic_DNA"/>
</dbReference>
<organism evidence="1 2">
    <name type="scientific">Limihaloglobus sulfuriphilus</name>
    <dbReference type="NCBI Taxonomy" id="1851148"/>
    <lineage>
        <taxon>Bacteria</taxon>
        <taxon>Pseudomonadati</taxon>
        <taxon>Planctomycetota</taxon>
        <taxon>Phycisphaerae</taxon>
        <taxon>Sedimentisphaerales</taxon>
        <taxon>Sedimentisphaeraceae</taxon>
        <taxon>Limihaloglobus</taxon>
    </lineage>
</organism>
<dbReference type="AlphaFoldDB" id="A0A1Q2MIQ4"/>
<dbReference type="KEGG" id="pbas:SMSP2_02961"/>
<dbReference type="Proteomes" id="UP000188181">
    <property type="component" value="Chromosome"/>
</dbReference>
<evidence type="ECO:0000313" key="2">
    <source>
        <dbReference type="Proteomes" id="UP000188181"/>
    </source>
</evidence>
<proteinExistence type="predicted"/>
<name>A0A1Q2MIQ4_9BACT</name>
<reference evidence="2" key="1">
    <citation type="submission" date="2017-02" db="EMBL/GenBank/DDBJ databases">
        <title>Comparative genomics and description of representatives of a novel lineage of planctomycetes thriving in anoxic sediments.</title>
        <authorList>
            <person name="Spring S."/>
            <person name="Bunk B."/>
            <person name="Sproer C."/>
        </authorList>
    </citation>
    <scope>NUCLEOTIDE SEQUENCE [LARGE SCALE GENOMIC DNA]</scope>
    <source>
        <strain evidence="2">SM-Chi-D1</strain>
    </source>
</reference>